<dbReference type="PANTHER" id="PTHR43140">
    <property type="entry name" value="TYPE-1 RESTRICTION ENZYME ECOKI SPECIFICITY PROTEIN"/>
    <property type="match status" value="1"/>
</dbReference>
<proteinExistence type="inferred from homology"/>
<reference evidence="6 7" key="1">
    <citation type="submission" date="2018-04" db="EMBL/GenBank/DDBJ databases">
        <title>Genomic Encyclopedia of Type Strains, Phase IV (KMG-IV): sequencing the most valuable type-strain genomes for metagenomic binning, comparative biology and taxonomic classification.</title>
        <authorList>
            <person name="Goeker M."/>
        </authorList>
    </citation>
    <scope>NUCLEOTIDE SEQUENCE [LARGE SCALE GENOMIC DNA]</scope>
    <source>
        <strain evidence="6 7">DSM 26588</strain>
    </source>
</reference>
<dbReference type="PANTHER" id="PTHR43140:SF1">
    <property type="entry name" value="TYPE I RESTRICTION ENZYME ECOKI SPECIFICITY SUBUNIT"/>
    <property type="match status" value="1"/>
</dbReference>
<dbReference type="EMBL" id="QEKK01000006">
    <property type="protein sequence ID" value="PVY48579.1"/>
    <property type="molecule type" value="Genomic_DNA"/>
</dbReference>
<protein>
    <submittedName>
        <fullName evidence="6">Type I restriction enzyme S subunit</fullName>
    </submittedName>
</protein>
<evidence type="ECO:0000256" key="2">
    <source>
        <dbReference type="ARBA" id="ARBA00022747"/>
    </source>
</evidence>
<evidence type="ECO:0000256" key="3">
    <source>
        <dbReference type="ARBA" id="ARBA00023125"/>
    </source>
</evidence>
<evidence type="ECO:0000313" key="6">
    <source>
        <dbReference type="EMBL" id="PVY48579.1"/>
    </source>
</evidence>
<evidence type="ECO:0000313" key="7">
    <source>
        <dbReference type="Proteomes" id="UP000245778"/>
    </source>
</evidence>
<sequence length="551" mass="61860">MKAADLRKAILQAAVQGKLVSQDKNDEPASELLKRIQAEKATLIKDGKLKKEKPLSPITEDEIPYDLPDGWVWCRLGEVTLFVATGPFGSMLHKSDYVKSGIPLVNPANMQNGSIVPSERMLVDETTRERLSSYVLHEGDIVVARRGDLGRCAVVTQSEDGWICGTGSFFLRIASSMFLPFFLLFFETSLCREQLMGGSVGTTMSNLNHAILKSIYFPLPPIKLQQRIVSKVNELMALCDELEATEKELDALESHFFDYLPKSILQAAVQGKLVPQDKNDEPASELLKRIQDEKDALIKEGKLKKEKPLPPITEDEIPYDLPDGWVWCRAIDVCSYIQRGKSPTYSETKTYPVVSQKCVQWKGMDMSKARFIAPETVSKYEESRKLTTGDLLWNSTGQGTLGRIAIYDERLNPYKYAVADSHVTVLRPLQVLSKYMYYWFAGPEVQSTIEERATGSTKQIELATSTIMSYIFPLPPLEEQQRIVTKVDELMALCDELKRVADQPINHDNVIPFPAEPKENIEPIAMAARGKVEGISDQAKQAIEDLFGEDE</sequence>
<dbReference type="Pfam" id="PF01420">
    <property type="entry name" value="Methylase_S"/>
    <property type="match status" value="2"/>
</dbReference>
<evidence type="ECO:0000256" key="1">
    <source>
        <dbReference type="ARBA" id="ARBA00010923"/>
    </source>
</evidence>
<comment type="subunit">
    <text evidence="4">The methyltransferase is composed of M and S polypeptides.</text>
</comment>
<name>A0A2U1BIS5_9FIRM</name>
<keyword evidence="2" id="KW-0680">Restriction system</keyword>
<dbReference type="SUPFAM" id="SSF116734">
    <property type="entry name" value="DNA methylase specificity domain"/>
    <property type="match status" value="2"/>
</dbReference>
<dbReference type="InterPro" id="IPR051212">
    <property type="entry name" value="Type-I_RE_S_subunit"/>
</dbReference>
<comment type="caution">
    <text evidence="6">The sequence shown here is derived from an EMBL/GenBank/DDBJ whole genome shotgun (WGS) entry which is preliminary data.</text>
</comment>
<dbReference type="GO" id="GO:0003677">
    <property type="term" value="F:DNA binding"/>
    <property type="evidence" value="ECO:0007669"/>
    <property type="project" value="UniProtKB-KW"/>
</dbReference>
<dbReference type="InterPro" id="IPR044946">
    <property type="entry name" value="Restrct_endonuc_typeI_TRD_sf"/>
</dbReference>
<organism evidence="6 7">
    <name type="scientific">Intestinimonas butyriciproducens</name>
    <dbReference type="NCBI Taxonomy" id="1297617"/>
    <lineage>
        <taxon>Bacteria</taxon>
        <taxon>Bacillati</taxon>
        <taxon>Bacillota</taxon>
        <taxon>Clostridia</taxon>
        <taxon>Eubacteriales</taxon>
        <taxon>Intestinimonas</taxon>
    </lineage>
</organism>
<comment type="similarity">
    <text evidence="1">Belongs to the type-I restriction system S methylase family.</text>
</comment>
<dbReference type="Gene3D" id="3.90.220.20">
    <property type="entry name" value="DNA methylase specificity domains"/>
    <property type="match status" value="2"/>
</dbReference>
<dbReference type="Proteomes" id="UP000245778">
    <property type="component" value="Unassembled WGS sequence"/>
</dbReference>
<accession>A0A2U1BIS5</accession>
<feature type="domain" description="Type I restriction modification DNA specificity" evidence="5">
    <location>
        <begin position="68"/>
        <end position="248"/>
    </location>
</feature>
<dbReference type="RefSeq" id="WP_116722227.1">
    <property type="nucleotide sequence ID" value="NZ_CP011524.1"/>
</dbReference>
<keyword evidence="3" id="KW-0238">DNA-binding</keyword>
<dbReference type="GO" id="GO:0009307">
    <property type="term" value="P:DNA restriction-modification system"/>
    <property type="evidence" value="ECO:0007669"/>
    <property type="project" value="UniProtKB-KW"/>
</dbReference>
<evidence type="ECO:0000256" key="4">
    <source>
        <dbReference type="ARBA" id="ARBA00038652"/>
    </source>
</evidence>
<dbReference type="AlphaFoldDB" id="A0A2U1BIS5"/>
<dbReference type="OrthoDB" id="9811611at2"/>
<dbReference type="GeneID" id="93228393"/>
<feature type="domain" description="Type I restriction modification DNA specificity" evidence="5">
    <location>
        <begin position="322"/>
        <end position="499"/>
    </location>
</feature>
<gene>
    <name evidence="6" type="ORF">C7373_10686</name>
</gene>
<dbReference type="InterPro" id="IPR000055">
    <property type="entry name" value="Restrct_endonuc_typeI_TRD"/>
</dbReference>
<evidence type="ECO:0000259" key="5">
    <source>
        <dbReference type="Pfam" id="PF01420"/>
    </source>
</evidence>